<dbReference type="EMBL" id="JAUJYO010000020">
    <property type="protein sequence ID" value="KAK1285968.1"/>
    <property type="molecule type" value="Genomic_DNA"/>
</dbReference>
<reference evidence="1" key="1">
    <citation type="journal article" date="2023" name="Nat. Commun.">
        <title>Diploid and tetraploid genomes of Acorus and the evolution of monocots.</title>
        <authorList>
            <person name="Ma L."/>
            <person name="Liu K.W."/>
            <person name="Li Z."/>
            <person name="Hsiao Y.Y."/>
            <person name="Qi Y."/>
            <person name="Fu T."/>
            <person name="Tang G.D."/>
            <person name="Zhang D."/>
            <person name="Sun W.H."/>
            <person name="Liu D.K."/>
            <person name="Li Y."/>
            <person name="Chen G.Z."/>
            <person name="Liu X.D."/>
            <person name="Liao X.Y."/>
            <person name="Jiang Y.T."/>
            <person name="Yu X."/>
            <person name="Hao Y."/>
            <person name="Huang J."/>
            <person name="Zhao X.W."/>
            <person name="Ke S."/>
            <person name="Chen Y.Y."/>
            <person name="Wu W.L."/>
            <person name="Hsu J.L."/>
            <person name="Lin Y.F."/>
            <person name="Huang M.D."/>
            <person name="Li C.Y."/>
            <person name="Huang L."/>
            <person name="Wang Z.W."/>
            <person name="Zhao X."/>
            <person name="Zhong W.Y."/>
            <person name="Peng D.H."/>
            <person name="Ahmad S."/>
            <person name="Lan S."/>
            <person name="Zhang J.S."/>
            <person name="Tsai W.C."/>
            <person name="Van de Peer Y."/>
            <person name="Liu Z.J."/>
        </authorList>
    </citation>
    <scope>NUCLEOTIDE SEQUENCE</scope>
    <source>
        <strain evidence="1">CP</strain>
    </source>
</reference>
<name>A0AAV9CCD7_ACOCL</name>
<organism evidence="1 2">
    <name type="scientific">Acorus calamus</name>
    <name type="common">Sweet flag</name>
    <dbReference type="NCBI Taxonomy" id="4465"/>
    <lineage>
        <taxon>Eukaryota</taxon>
        <taxon>Viridiplantae</taxon>
        <taxon>Streptophyta</taxon>
        <taxon>Embryophyta</taxon>
        <taxon>Tracheophyta</taxon>
        <taxon>Spermatophyta</taxon>
        <taxon>Magnoliopsida</taxon>
        <taxon>Liliopsida</taxon>
        <taxon>Acoraceae</taxon>
        <taxon>Acorus</taxon>
    </lineage>
</organism>
<dbReference type="PANTHER" id="PTHR37375">
    <property type="entry name" value="EXPRESSED PROTEIN"/>
    <property type="match status" value="1"/>
</dbReference>
<dbReference type="InterPro" id="IPR037119">
    <property type="entry name" value="Haem_oxidase_HugZ-like_sf"/>
</dbReference>
<dbReference type="AlphaFoldDB" id="A0AAV9CCD7"/>
<accession>A0AAV9CCD7</accession>
<reference evidence="1" key="2">
    <citation type="submission" date="2023-06" db="EMBL/GenBank/DDBJ databases">
        <authorList>
            <person name="Ma L."/>
            <person name="Liu K.-W."/>
            <person name="Li Z."/>
            <person name="Hsiao Y.-Y."/>
            <person name="Qi Y."/>
            <person name="Fu T."/>
            <person name="Tang G."/>
            <person name="Zhang D."/>
            <person name="Sun W.-H."/>
            <person name="Liu D.-K."/>
            <person name="Li Y."/>
            <person name="Chen G.-Z."/>
            <person name="Liu X.-D."/>
            <person name="Liao X.-Y."/>
            <person name="Jiang Y.-T."/>
            <person name="Yu X."/>
            <person name="Hao Y."/>
            <person name="Huang J."/>
            <person name="Zhao X.-W."/>
            <person name="Ke S."/>
            <person name="Chen Y.-Y."/>
            <person name="Wu W.-L."/>
            <person name="Hsu J.-L."/>
            <person name="Lin Y.-F."/>
            <person name="Huang M.-D."/>
            <person name="Li C.-Y."/>
            <person name="Huang L."/>
            <person name="Wang Z.-W."/>
            <person name="Zhao X."/>
            <person name="Zhong W.-Y."/>
            <person name="Peng D.-H."/>
            <person name="Ahmad S."/>
            <person name="Lan S."/>
            <person name="Zhang J.-S."/>
            <person name="Tsai W.-C."/>
            <person name="Van De Peer Y."/>
            <person name="Liu Z.-J."/>
        </authorList>
    </citation>
    <scope>NUCLEOTIDE SEQUENCE</scope>
    <source>
        <strain evidence="1">CP</strain>
        <tissue evidence="1">Leaves</tissue>
    </source>
</reference>
<evidence type="ECO:0000313" key="1">
    <source>
        <dbReference type="EMBL" id="KAK1285968.1"/>
    </source>
</evidence>
<dbReference type="Proteomes" id="UP001180020">
    <property type="component" value="Unassembled WGS sequence"/>
</dbReference>
<dbReference type="Gene3D" id="3.20.180.10">
    <property type="entry name" value="PNP-oxidase-like"/>
    <property type="match status" value="1"/>
</dbReference>
<proteinExistence type="predicted"/>
<dbReference type="PANTHER" id="PTHR37375:SF1">
    <property type="entry name" value="DUF2470 DOMAIN-CONTAINING PROTEIN"/>
    <property type="match status" value="1"/>
</dbReference>
<comment type="caution">
    <text evidence="1">The sequence shown here is derived from an EMBL/GenBank/DDBJ whole genome shotgun (WGS) entry which is preliminary data.</text>
</comment>
<sequence>MKNPNKSMVLTLAEKCKNILTSNWQARLNTVSADANGSKNEVYSSKVKYLFRKGRPYIWVRKDDKHNVNTIIDERASIAVSSTCPGPVGSLLRSINKDALMLSVDRMGFNVFAKVPSVVATEGSDQYQWKDFRFSFSEEASDAEAFCRQLVEMEEQVLEEVRSFSGVG</sequence>
<evidence type="ECO:0000313" key="2">
    <source>
        <dbReference type="Proteomes" id="UP001180020"/>
    </source>
</evidence>
<dbReference type="SUPFAM" id="SSF50475">
    <property type="entry name" value="FMN-binding split barrel"/>
    <property type="match status" value="1"/>
</dbReference>
<keyword evidence="2" id="KW-1185">Reference proteome</keyword>
<gene>
    <name evidence="1" type="ORF">QJS10_CPB20g01011</name>
</gene>
<protein>
    <submittedName>
        <fullName evidence="1">Uncharacterized protein</fullName>
    </submittedName>
</protein>